<dbReference type="EMBL" id="KZ110609">
    <property type="protein sequence ID" value="OSX57270.1"/>
    <property type="molecule type" value="Genomic_DNA"/>
</dbReference>
<dbReference type="Pfam" id="PF12937">
    <property type="entry name" value="F-box-like"/>
    <property type="match status" value="1"/>
</dbReference>
<reference evidence="2 3" key="1">
    <citation type="submission" date="2017-04" db="EMBL/GenBank/DDBJ databases">
        <title>Genome Sequence of the Model Brown-Rot Fungus Postia placenta SB12.</title>
        <authorList>
            <consortium name="DOE Joint Genome Institute"/>
            <person name="Gaskell J."/>
            <person name="Kersten P."/>
            <person name="Larrondo L.F."/>
            <person name="Canessa P."/>
            <person name="Martinez D."/>
            <person name="Hibbett D."/>
            <person name="Schmoll M."/>
            <person name="Kubicek C.P."/>
            <person name="Martinez A.T."/>
            <person name="Yadav J."/>
            <person name="Master E."/>
            <person name="Magnuson J.K."/>
            <person name="James T."/>
            <person name="Yaver D."/>
            <person name="Berka R."/>
            <person name="Labutti K."/>
            <person name="Lipzen A."/>
            <person name="Aerts A."/>
            <person name="Barry K."/>
            <person name="Henrissat B."/>
            <person name="Blanchette R."/>
            <person name="Grigoriev I."/>
            <person name="Cullen D."/>
        </authorList>
    </citation>
    <scope>NUCLEOTIDE SEQUENCE [LARGE SCALE GENOMIC DNA]</scope>
    <source>
        <strain evidence="2 3">MAD-698-R-SB12</strain>
    </source>
</reference>
<dbReference type="RefSeq" id="XP_024334064.1">
    <property type="nucleotide sequence ID" value="XM_024479953.1"/>
</dbReference>
<gene>
    <name evidence="2" type="ORF">POSPLADRAFT_1050288</name>
</gene>
<organism evidence="2 3">
    <name type="scientific">Postia placenta MAD-698-R-SB12</name>
    <dbReference type="NCBI Taxonomy" id="670580"/>
    <lineage>
        <taxon>Eukaryota</taxon>
        <taxon>Fungi</taxon>
        <taxon>Dikarya</taxon>
        <taxon>Basidiomycota</taxon>
        <taxon>Agaricomycotina</taxon>
        <taxon>Agaricomycetes</taxon>
        <taxon>Polyporales</taxon>
        <taxon>Adustoporiaceae</taxon>
        <taxon>Rhodonia</taxon>
    </lineage>
</organism>
<dbReference type="InterPro" id="IPR001810">
    <property type="entry name" value="F-box_dom"/>
</dbReference>
<dbReference type="Proteomes" id="UP000194127">
    <property type="component" value="Unassembled WGS sequence"/>
</dbReference>
<evidence type="ECO:0000313" key="3">
    <source>
        <dbReference type="Proteomes" id="UP000194127"/>
    </source>
</evidence>
<name>A0A1X6MLM3_9APHY</name>
<accession>A0A1X6MLM3</accession>
<evidence type="ECO:0000259" key="1">
    <source>
        <dbReference type="Pfam" id="PF12937"/>
    </source>
</evidence>
<sequence length="340" mass="36896">MTPATARPRPADTGTLALLAVSKRDRAGPKCPPEICDIIIDFLHKDTRALCACNLVCRSWRAAARYHLFRAIKLSAGRAHAFLGILSRAPGLARHVRDVTVDFYAKAKDSTTAVNEDAAQAQARALRPVFDRLRHVSILRVAALQLTAAHTALFTVLAAPVRILGFAGFLIAPEPALLAGLLRLFRSLEVLALPPYCTVDEPRRRVPCVPASLHTLSLHLGSGVQPLPELSYWVAFHFTAANIRHLVISASDGYSPSRRLGDLLQHQLPMVLRAMGPALLSLSLTIPTCGLHGLDPGYRRMSGGPANVSCEPQSDTRVIQAPMIIDQNQLAMLLSDLSRC</sequence>
<evidence type="ECO:0000313" key="2">
    <source>
        <dbReference type="EMBL" id="OSX57270.1"/>
    </source>
</evidence>
<dbReference type="InterPro" id="IPR036047">
    <property type="entry name" value="F-box-like_dom_sf"/>
</dbReference>
<feature type="domain" description="F-box" evidence="1">
    <location>
        <begin position="32"/>
        <end position="72"/>
    </location>
</feature>
<dbReference type="GeneID" id="36324903"/>
<keyword evidence="3" id="KW-1185">Reference proteome</keyword>
<dbReference type="SUPFAM" id="SSF81383">
    <property type="entry name" value="F-box domain"/>
    <property type="match status" value="1"/>
</dbReference>
<proteinExistence type="predicted"/>
<protein>
    <recommendedName>
        <fullName evidence="1">F-box domain-containing protein</fullName>
    </recommendedName>
</protein>
<dbReference type="OrthoDB" id="2921803at2759"/>
<dbReference type="AlphaFoldDB" id="A0A1X6MLM3"/>